<dbReference type="GO" id="GO:0005283">
    <property type="term" value="F:amino acid:sodium symporter activity"/>
    <property type="evidence" value="ECO:0007669"/>
    <property type="project" value="InterPro"/>
</dbReference>
<feature type="transmembrane region" description="Helical" evidence="8">
    <location>
        <begin position="97"/>
        <end position="117"/>
    </location>
</feature>
<accession>G4Q5B7</accession>
<protein>
    <submittedName>
        <fullName evidence="9">Sodium-alanine symporter</fullName>
    </submittedName>
</protein>
<evidence type="ECO:0000256" key="5">
    <source>
        <dbReference type="ARBA" id="ARBA00022692"/>
    </source>
</evidence>
<comment type="subcellular location">
    <subcellularLocation>
        <location evidence="1 8">Cell membrane</location>
        <topology evidence="1 8">Multi-pass membrane protein</topology>
    </subcellularLocation>
</comment>
<keyword evidence="10" id="KW-1185">Reference proteome</keyword>
<evidence type="ECO:0000313" key="10">
    <source>
        <dbReference type="Proteomes" id="UP000007093"/>
    </source>
</evidence>
<proteinExistence type="inferred from homology"/>
<keyword evidence="4 8" id="KW-1003">Cell membrane</keyword>
<dbReference type="Proteomes" id="UP000007093">
    <property type="component" value="Chromosome"/>
</dbReference>
<dbReference type="PRINTS" id="PR00175">
    <property type="entry name" value="NAALASMPORT"/>
</dbReference>
<keyword evidence="6 8" id="KW-1133">Transmembrane helix</keyword>
<keyword evidence="7 8" id="KW-0472">Membrane</keyword>
<gene>
    <name evidence="9" type="ordered locus">Acin_2095</name>
</gene>
<keyword evidence="8" id="KW-0769">Symport</keyword>
<dbReference type="PANTHER" id="PTHR30330:SF1">
    <property type="entry name" value="AMINO-ACID CARRIER PROTEIN ALST"/>
    <property type="match status" value="1"/>
</dbReference>
<feature type="transmembrane region" description="Helical" evidence="8">
    <location>
        <begin position="440"/>
        <end position="463"/>
    </location>
</feature>
<organism evidence="9 10">
    <name type="scientific">Acidaminococcus intestini (strain RyC-MR95)</name>
    <dbReference type="NCBI Taxonomy" id="568816"/>
    <lineage>
        <taxon>Bacteria</taxon>
        <taxon>Bacillati</taxon>
        <taxon>Bacillota</taxon>
        <taxon>Negativicutes</taxon>
        <taxon>Acidaminococcales</taxon>
        <taxon>Acidaminococcaceae</taxon>
        <taxon>Acidaminococcus</taxon>
    </lineage>
</organism>
<evidence type="ECO:0000256" key="1">
    <source>
        <dbReference type="ARBA" id="ARBA00004651"/>
    </source>
</evidence>
<comment type="similarity">
    <text evidence="2 8">Belongs to the alanine or glycine:cation symporter (AGCS) (TC 2.A.25) family.</text>
</comment>
<dbReference type="Pfam" id="PF01235">
    <property type="entry name" value="Na_Ala_symp"/>
    <property type="match status" value="1"/>
</dbReference>
<evidence type="ECO:0000256" key="4">
    <source>
        <dbReference type="ARBA" id="ARBA00022475"/>
    </source>
</evidence>
<dbReference type="PATRIC" id="fig|568816.4.peg.2026"/>
<evidence type="ECO:0000256" key="6">
    <source>
        <dbReference type="ARBA" id="ARBA00022989"/>
    </source>
</evidence>
<dbReference type="NCBIfam" id="TIGR00835">
    <property type="entry name" value="agcS"/>
    <property type="match status" value="1"/>
</dbReference>
<keyword evidence="5 8" id="KW-0812">Transmembrane</keyword>
<dbReference type="AlphaFoldDB" id="G4Q5B7"/>
<feature type="transmembrane region" description="Helical" evidence="8">
    <location>
        <begin position="137"/>
        <end position="160"/>
    </location>
</feature>
<dbReference type="InParanoid" id="G4Q5B7"/>
<feature type="transmembrane region" description="Helical" evidence="8">
    <location>
        <begin position="56"/>
        <end position="76"/>
    </location>
</feature>
<dbReference type="PANTHER" id="PTHR30330">
    <property type="entry name" value="AGSS FAMILY TRANSPORTER, SODIUM-ALANINE"/>
    <property type="match status" value="1"/>
</dbReference>
<dbReference type="eggNOG" id="COG1115">
    <property type="taxonomic scope" value="Bacteria"/>
</dbReference>
<feature type="transmembrane region" description="Helical" evidence="8">
    <location>
        <begin position="172"/>
        <end position="197"/>
    </location>
</feature>
<evidence type="ECO:0000313" key="9">
    <source>
        <dbReference type="EMBL" id="AEQ23295.1"/>
    </source>
</evidence>
<evidence type="ECO:0000256" key="8">
    <source>
        <dbReference type="RuleBase" id="RU363064"/>
    </source>
</evidence>
<keyword evidence="3 8" id="KW-0813">Transport</keyword>
<evidence type="ECO:0000256" key="3">
    <source>
        <dbReference type="ARBA" id="ARBA00022448"/>
    </source>
</evidence>
<sequence length="529" mass="56712">MELSENNSINFVAEKGAMQMENLFQWINSVLKFVGPLSDFFWDVPTMFHAYKSLPILGSFSLAIVLLMGSGIYFTLRLGFIQVKGLPRAIRLMAHNKADMGISPVAAFMLSSAMRVGPGNILGVTGAISVGGPGAIFWMWVSGFFGMATAFVEGTLAQLFKEQKGREFVGGLPFYGSALLNGSSAIGIFLSGLYIFYALGCLPAQGYNVVSSLGTMAEIVTESSIDTQSTFYYAAAAIVIGLTAILTFGGIRKVTKVTDRMVPVMAVIYVGTTLILIAVNLDSVPYFFRSVLEGAFTPAAIFGGTFGTVLVQGVKRGLMSNEAGQGTITMSAAAADDNHPCEQGLLSALGVFLDTHIICTMTGFIVIMAHAWDKDPALWQDAGKLPKYLLSVSELVPTASFHAAVNFALTLCFCLFAYTCLVGMISFSEIAAARMGKSQSLFITVRVLALGVALFGVLVNIAGYDLGNLWAFSDLANIILCYVNVPLLYRGFAYVLKSKEHFVSGSTEPFDGSIMGIHTPCWPRDSHKG</sequence>
<feature type="transmembrane region" description="Helical" evidence="8">
    <location>
        <begin position="261"/>
        <end position="281"/>
    </location>
</feature>
<feature type="transmembrane region" description="Helical" evidence="8">
    <location>
        <begin position="403"/>
        <end position="428"/>
    </location>
</feature>
<feature type="transmembrane region" description="Helical" evidence="8">
    <location>
        <begin position="231"/>
        <end position="249"/>
    </location>
</feature>
<feature type="transmembrane region" description="Helical" evidence="8">
    <location>
        <begin position="351"/>
        <end position="372"/>
    </location>
</feature>
<dbReference type="GO" id="GO:0005886">
    <property type="term" value="C:plasma membrane"/>
    <property type="evidence" value="ECO:0007669"/>
    <property type="project" value="UniProtKB-SubCell"/>
</dbReference>
<feature type="transmembrane region" description="Helical" evidence="8">
    <location>
        <begin position="287"/>
        <end position="311"/>
    </location>
</feature>
<dbReference type="HOGENOM" id="CLU_024867_0_2_9"/>
<name>G4Q5B7_ACIIR</name>
<dbReference type="STRING" id="568816.Acin_2095"/>
<evidence type="ECO:0000256" key="2">
    <source>
        <dbReference type="ARBA" id="ARBA00009261"/>
    </source>
</evidence>
<dbReference type="KEGG" id="ain:Acin_2095"/>
<feature type="transmembrane region" description="Helical" evidence="8">
    <location>
        <begin position="469"/>
        <end position="489"/>
    </location>
</feature>
<dbReference type="InterPro" id="IPR001463">
    <property type="entry name" value="Na/Ala_symport"/>
</dbReference>
<dbReference type="EMBL" id="CP003058">
    <property type="protein sequence ID" value="AEQ23295.1"/>
    <property type="molecule type" value="Genomic_DNA"/>
</dbReference>
<evidence type="ECO:0000256" key="7">
    <source>
        <dbReference type="ARBA" id="ARBA00023136"/>
    </source>
</evidence>
<reference evidence="9 10" key="1">
    <citation type="journal article" date="2011" name="J. Bacteriol.">
        <title>Complete genome sequence of Acidaminococcus intestini RYC-MR95, a Gram-negative bacterium from the phylum Firmicutes.</title>
        <authorList>
            <person name="D'Auria G."/>
            <person name="Galan J.C."/>
            <person name="Rodriguez-Alcayna M."/>
            <person name="Moya A."/>
            <person name="Baquero F."/>
            <person name="Latorre A."/>
        </authorList>
    </citation>
    <scope>NUCLEOTIDE SEQUENCE [LARGE SCALE GENOMIC DNA]</scope>
    <source>
        <strain evidence="9 10">RyC-MR95</strain>
    </source>
</reference>